<comment type="subunit">
    <text evidence="3">Homotrimer.</text>
</comment>
<proteinExistence type="inferred from homology"/>
<evidence type="ECO:0000256" key="3">
    <source>
        <dbReference type="ARBA" id="ARBA00011233"/>
    </source>
</evidence>
<dbReference type="Pfam" id="PF01081">
    <property type="entry name" value="Aldolase"/>
    <property type="match status" value="1"/>
</dbReference>
<sequence length="216" mass="22831">MTAEQFHNQLRQSELPLIAILRGITPDEAHDAAQLLVECGFRFLEVPLNSPQPLKTVKIMLDAVAGKAQVGAGTVLTSEQVKQVHDVGGQLIISPNFSPAVVKASVELKLTSLPGVATPSEAFAAIEAGACGLKLYPAEMIPASVMKAMRVVLPKNIACLPVGGIQADAIQMKTYCQAGADGFGLGGGLYQAGMTMKTLEANALRYRDAWVNSLKM</sequence>
<evidence type="ECO:0000256" key="4">
    <source>
        <dbReference type="ARBA" id="ARBA00023239"/>
    </source>
</evidence>
<dbReference type="InterPro" id="IPR013785">
    <property type="entry name" value="Aldolase_TIM"/>
</dbReference>
<evidence type="ECO:0000256" key="1">
    <source>
        <dbReference type="ARBA" id="ARBA00004761"/>
    </source>
</evidence>
<organism evidence="6 7">
    <name type="scientific">Limnobaculum parvum</name>
    <dbReference type="NCBI Taxonomy" id="2172103"/>
    <lineage>
        <taxon>Bacteria</taxon>
        <taxon>Pseudomonadati</taxon>
        <taxon>Pseudomonadota</taxon>
        <taxon>Gammaproteobacteria</taxon>
        <taxon>Enterobacterales</taxon>
        <taxon>Budviciaceae</taxon>
        <taxon>Limnobaculum</taxon>
    </lineage>
</organism>
<keyword evidence="7" id="KW-1185">Reference proteome</keyword>
<dbReference type="Proteomes" id="UP000244908">
    <property type="component" value="Chromosome"/>
</dbReference>
<gene>
    <name evidence="6" type="ORF">HYN51_09400</name>
</gene>
<keyword evidence="5" id="KW-0119">Carbohydrate metabolism</keyword>
<keyword evidence="4" id="KW-0456">Lyase</keyword>
<evidence type="ECO:0000313" key="7">
    <source>
        <dbReference type="Proteomes" id="UP000244908"/>
    </source>
</evidence>
<dbReference type="CDD" id="cd00452">
    <property type="entry name" value="KDPG_aldolase"/>
    <property type="match status" value="1"/>
</dbReference>
<comment type="similarity">
    <text evidence="2">Belongs to the KHG/KDPG aldolase family.</text>
</comment>
<dbReference type="EMBL" id="CP029185">
    <property type="protein sequence ID" value="AWH88756.1"/>
    <property type="molecule type" value="Genomic_DNA"/>
</dbReference>
<dbReference type="Gene3D" id="3.20.20.70">
    <property type="entry name" value="Aldolase class I"/>
    <property type="match status" value="1"/>
</dbReference>
<evidence type="ECO:0000256" key="5">
    <source>
        <dbReference type="ARBA" id="ARBA00023277"/>
    </source>
</evidence>
<dbReference type="KEGG" id="lpv:HYN51_09400"/>
<dbReference type="PANTHER" id="PTHR30246:SF1">
    <property type="entry name" value="2-DEHYDRO-3-DEOXY-6-PHOSPHOGALACTONATE ALDOLASE-RELATED"/>
    <property type="match status" value="1"/>
</dbReference>
<dbReference type="AlphaFoldDB" id="A0A2Y9TYG7"/>
<evidence type="ECO:0000313" key="6">
    <source>
        <dbReference type="EMBL" id="AWH88756.1"/>
    </source>
</evidence>
<dbReference type="GO" id="GO:0016829">
    <property type="term" value="F:lyase activity"/>
    <property type="evidence" value="ECO:0007669"/>
    <property type="project" value="UniProtKB-KW"/>
</dbReference>
<comment type="pathway">
    <text evidence="1">Carbohydrate acid metabolism.</text>
</comment>
<dbReference type="RefSeq" id="WP_108900813.1">
    <property type="nucleotide sequence ID" value="NZ_CP029185.2"/>
</dbReference>
<reference evidence="6 7" key="1">
    <citation type="journal article" date="2019" name="Int. J. Syst. Evol. Microbiol.">
        <title>Limnobaculum parvum gen. nov., sp. nov., isolated from a freshwater lake.</title>
        <authorList>
            <person name="Baek C."/>
            <person name="Shin S.K."/>
            <person name="Yi H."/>
        </authorList>
    </citation>
    <scope>NUCLEOTIDE SEQUENCE [LARGE SCALE GENOMIC DNA]</scope>
    <source>
        <strain evidence="6 7">HYN0051</strain>
    </source>
</reference>
<dbReference type="SUPFAM" id="SSF51569">
    <property type="entry name" value="Aldolase"/>
    <property type="match status" value="1"/>
</dbReference>
<accession>A0A2Y9TYG7</accession>
<dbReference type="NCBIfam" id="NF006600">
    <property type="entry name" value="PRK09140.1"/>
    <property type="match status" value="1"/>
</dbReference>
<name>A0A2Y9TYG7_9GAMM</name>
<dbReference type="InterPro" id="IPR000887">
    <property type="entry name" value="Aldlse_KDPG_KHG"/>
</dbReference>
<evidence type="ECO:0000256" key="2">
    <source>
        <dbReference type="ARBA" id="ARBA00006906"/>
    </source>
</evidence>
<protein>
    <submittedName>
        <fullName evidence="6">2-dehydro-3-deoxy-6-phosphogalactonate aldolase</fullName>
    </submittedName>
</protein>
<dbReference type="OrthoDB" id="8590323at2"/>
<dbReference type="PANTHER" id="PTHR30246">
    <property type="entry name" value="2-KETO-3-DEOXY-6-PHOSPHOGLUCONATE ALDOLASE"/>
    <property type="match status" value="1"/>
</dbReference>